<sequence>MGLVKDIFMAIEAPMEKQFRQDLFGIVQLWKLLPTASSGQITDNMDHLVREYHNQLSDTSGSDLGVTKKVQLFTKWKLVKKQASKHLKRTRENVGTVGAIYTEIALLLTALEACAQIDGLNGNGPGTIFVGDPIKQLNMSYWYNPATHNRLDESVAFWKSEISKETLILQDSGLNFRVKRVERDPFPSGSNLTSPLFPVTDLKTAIQAIVEIVYQGEGGSPCSPFKSTRTGGALSFQTSHYVRFMEMVHGRKLLQMKRPSLDSEISCLNLTSYECPTDLKSDEAFCFMGEEIPFYEDGVWPIITNPDKTMYLHGTDAHRYNHQFN</sequence>
<keyword evidence="3" id="KW-1185">Reference proteome</keyword>
<dbReference type="AlphaFoldDB" id="H2Y850"/>
<proteinExistence type="predicted"/>
<dbReference type="InterPro" id="IPR026820">
    <property type="entry name" value="VioB/RebD_dom"/>
</dbReference>
<name>H2Y850_CIOSA</name>
<dbReference type="InParanoid" id="H2Y850"/>
<reference evidence="3" key="1">
    <citation type="submission" date="2003-08" db="EMBL/GenBank/DDBJ databases">
        <authorList>
            <person name="Birren B."/>
            <person name="Nusbaum C."/>
            <person name="Abebe A."/>
            <person name="Abouelleil A."/>
            <person name="Adekoya E."/>
            <person name="Ait-zahra M."/>
            <person name="Allen N."/>
            <person name="Allen T."/>
            <person name="An P."/>
            <person name="Anderson M."/>
            <person name="Anderson S."/>
            <person name="Arachchi H."/>
            <person name="Armbruster J."/>
            <person name="Bachantsang P."/>
            <person name="Baldwin J."/>
            <person name="Barry A."/>
            <person name="Bayul T."/>
            <person name="Blitshsteyn B."/>
            <person name="Bloom T."/>
            <person name="Blye J."/>
            <person name="Boguslavskiy L."/>
            <person name="Borowsky M."/>
            <person name="Boukhgalter B."/>
            <person name="Brunache A."/>
            <person name="Butler J."/>
            <person name="Calixte N."/>
            <person name="Calvo S."/>
            <person name="Camarata J."/>
            <person name="Campo K."/>
            <person name="Chang J."/>
            <person name="Cheshatsang Y."/>
            <person name="Citroen M."/>
            <person name="Collymore A."/>
            <person name="Considine T."/>
            <person name="Cook A."/>
            <person name="Cooke P."/>
            <person name="Corum B."/>
            <person name="Cuomo C."/>
            <person name="David R."/>
            <person name="Dawoe T."/>
            <person name="Degray S."/>
            <person name="Dodge S."/>
            <person name="Dooley K."/>
            <person name="Dorje P."/>
            <person name="Dorjee K."/>
            <person name="Dorris L."/>
            <person name="Duffey N."/>
            <person name="Dupes A."/>
            <person name="Elkins T."/>
            <person name="Engels R."/>
            <person name="Erickson J."/>
            <person name="Farina A."/>
            <person name="Faro S."/>
            <person name="Ferreira P."/>
            <person name="Fischer H."/>
            <person name="Fitzgerald M."/>
            <person name="Foley K."/>
            <person name="Gage D."/>
            <person name="Galagan J."/>
            <person name="Gearin G."/>
            <person name="Gnerre S."/>
            <person name="Gnirke A."/>
            <person name="Goyette A."/>
            <person name="Graham J."/>
            <person name="Grandbois E."/>
            <person name="Gyaltsen K."/>
            <person name="Hafez N."/>
            <person name="Hagopian D."/>
            <person name="Hagos B."/>
            <person name="Hall J."/>
            <person name="Hatcher B."/>
            <person name="Heller A."/>
            <person name="Higgins H."/>
            <person name="Honan T."/>
            <person name="Horn A."/>
            <person name="Houde N."/>
            <person name="Hughes L."/>
            <person name="Hulme W."/>
            <person name="Husby E."/>
            <person name="Iliev I."/>
            <person name="Jaffe D."/>
            <person name="Jones C."/>
            <person name="Kamal M."/>
            <person name="Kamat A."/>
            <person name="Kamvysselis M."/>
            <person name="Karlsson E."/>
            <person name="Kells C."/>
            <person name="Kieu A."/>
            <person name="Kisner P."/>
            <person name="Kodira C."/>
            <person name="Kulbokas E."/>
            <person name="Labutti K."/>
            <person name="Lama D."/>
            <person name="Landers T."/>
            <person name="Leger J."/>
            <person name="Levine S."/>
            <person name="Lewis D."/>
            <person name="Lewis T."/>
            <person name="Lindblad-toh K."/>
            <person name="Liu X."/>
            <person name="Lokyitsang T."/>
            <person name="Lokyitsang Y."/>
            <person name="Lucien O."/>
            <person name="Lui A."/>
            <person name="Ma L.J."/>
            <person name="Mabbitt R."/>
            <person name="Macdonald J."/>
            <person name="Maclean C."/>
            <person name="Major J."/>
            <person name="Manning J."/>
            <person name="Marabella R."/>
            <person name="Maru K."/>
            <person name="Matthews C."/>
            <person name="Mauceli E."/>
            <person name="Mccarthy M."/>
            <person name="Mcdonough S."/>
            <person name="Mcghee T."/>
            <person name="Meldrim J."/>
            <person name="Meneus L."/>
            <person name="Mesirov J."/>
            <person name="Mihalev A."/>
            <person name="Mihova T."/>
            <person name="Mikkelsen T."/>
            <person name="Mlenga V."/>
            <person name="Moru K."/>
            <person name="Mozes J."/>
            <person name="Mulrain L."/>
            <person name="Munson G."/>
            <person name="Naylor J."/>
            <person name="Newes C."/>
            <person name="Nguyen C."/>
            <person name="Nguyen N."/>
            <person name="Nguyen T."/>
            <person name="Nicol R."/>
            <person name="Nielsen C."/>
            <person name="Nizzari M."/>
            <person name="Norbu C."/>
            <person name="Norbu N."/>
            <person name="O'donnell P."/>
            <person name="Okoawo O."/>
            <person name="O'leary S."/>
            <person name="Omotosho B."/>
            <person name="O'neill K."/>
            <person name="Osman S."/>
            <person name="Parker S."/>
            <person name="Perrin D."/>
            <person name="Phunkhang P."/>
            <person name="Piqani B."/>
            <person name="Purcell S."/>
            <person name="Rachupka T."/>
            <person name="Ramasamy U."/>
            <person name="Rameau R."/>
            <person name="Ray V."/>
            <person name="Raymond C."/>
            <person name="Retta R."/>
            <person name="Richardson S."/>
            <person name="Rise C."/>
            <person name="Rodriguez J."/>
            <person name="Rogers J."/>
            <person name="Rogov P."/>
            <person name="Rutman M."/>
            <person name="Schupbach R."/>
            <person name="Seaman C."/>
            <person name="Settipalli S."/>
            <person name="Sharpe T."/>
            <person name="Sheridan J."/>
            <person name="Sherpa N."/>
            <person name="Shi J."/>
            <person name="Smirnov S."/>
            <person name="Smith C."/>
            <person name="Sougnez C."/>
            <person name="Spencer B."/>
            <person name="Stalker J."/>
            <person name="Stange-thomann N."/>
            <person name="Stavropoulos S."/>
            <person name="Stetson K."/>
            <person name="Stone C."/>
            <person name="Stone S."/>
            <person name="Stubbs M."/>
            <person name="Talamas J."/>
            <person name="Tchuinga P."/>
            <person name="Tenzing P."/>
            <person name="Tesfaye S."/>
            <person name="Theodore J."/>
            <person name="Thoulutsang Y."/>
            <person name="Topham K."/>
            <person name="Towey S."/>
            <person name="Tsamla T."/>
            <person name="Tsomo N."/>
            <person name="Vallee D."/>
            <person name="Vassiliev H."/>
            <person name="Venkataraman V."/>
            <person name="Vinson J."/>
            <person name="Vo A."/>
            <person name="Wade C."/>
            <person name="Wang S."/>
            <person name="Wangchuk T."/>
            <person name="Wangdi T."/>
            <person name="Whittaker C."/>
            <person name="Wilkinson J."/>
            <person name="Wu Y."/>
            <person name="Wyman D."/>
            <person name="Yadav S."/>
            <person name="Yang S."/>
            <person name="Yang X."/>
            <person name="Yeager S."/>
            <person name="Yee E."/>
            <person name="Young G."/>
            <person name="Zainoun J."/>
            <person name="Zembeck L."/>
            <person name="Zimmer A."/>
            <person name="Zody M."/>
            <person name="Lander E."/>
        </authorList>
    </citation>
    <scope>NUCLEOTIDE SEQUENCE [LARGE SCALE GENOMIC DNA]</scope>
</reference>
<dbReference type="InterPro" id="IPR012347">
    <property type="entry name" value="Ferritin-like"/>
</dbReference>
<evidence type="ECO:0000259" key="1">
    <source>
        <dbReference type="Pfam" id="PF12902"/>
    </source>
</evidence>
<organism evidence="2 3">
    <name type="scientific">Ciona savignyi</name>
    <name type="common">Pacific transparent sea squirt</name>
    <dbReference type="NCBI Taxonomy" id="51511"/>
    <lineage>
        <taxon>Eukaryota</taxon>
        <taxon>Metazoa</taxon>
        <taxon>Chordata</taxon>
        <taxon>Tunicata</taxon>
        <taxon>Ascidiacea</taxon>
        <taxon>Phlebobranchia</taxon>
        <taxon>Cionidae</taxon>
        <taxon>Ciona</taxon>
    </lineage>
</organism>
<protein>
    <recommendedName>
        <fullName evidence="1">Iminophenyl-pyruvate dimer synthase domain-containing protein</fullName>
    </recommendedName>
</protein>
<dbReference type="PANTHER" id="PTHR34400">
    <property type="match status" value="1"/>
</dbReference>
<reference evidence="2" key="3">
    <citation type="submission" date="2025-09" db="UniProtKB">
        <authorList>
            <consortium name="Ensembl"/>
        </authorList>
    </citation>
    <scope>IDENTIFICATION</scope>
</reference>
<dbReference type="GeneTree" id="ENSGT00660000095971"/>
<dbReference type="Ensembl" id="ENSCSAVT00000001518.1">
    <property type="protein sequence ID" value="ENSCSAVP00000001498.1"/>
    <property type="gene ID" value="ENSCSAVG00000000852.1"/>
</dbReference>
<dbReference type="PANTHER" id="PTHR34400:SF4">
    <property type="entry name" value="MEMBRANE PROTEIN"/>
    <property type="match status" value="1"/>
</dbReference>
<dbReference type="Pfam" id="PF12902">
    <property type="entry name" value="Ferritin-like"/>
    <property type="match status" value="1"/>
</dbReference>
<reference evidence="2" key="2">
    <citation type="submission" date="2025-08" db="UniProtKB">
        <authorList>
            <consortium name="Ensembl"/>
        </authorList>
    </citation>
    <scope>IDENTIFICATION</scope>
</reference>
<dbReference type="Gene3D" id="1.20.1260.10">
    <property type="match status" value="1"/>
</dbReference>
<dbReference type="HOGENOM" id="CLU_856698_0_0_1"/>
<feature type="domain" description="Iminophenyl-pyruvate dimer synthase" evidence="1">
    <location>
        <begin position="5"/>
        <end position="248"/>
    </location>
</feature>
<dbReference type="Proteomes" id="UP000007875">
    <property type="component" value="Unassembled WGS sequence"/>
</dbReference>
<accession>H2Y850</accession>
<evidence type="ECO:0000313" key="3">
    <source>
        <dbReference type="Proteomes" id="UP000007875"/>
    </source>
</evidence>
<evidence type="ECO:0000313" key="2">
    <source>
        <dbReference type="Ensembl" id="ENSCSAVP00000001498.1"/>
    </source>
</evidence>